<sequence>MDYKIIGDNLQFVNLAINPGELIYAEAGAMVYMSGNINMESKLQGGLFTGLKRKLAGESFMVSHFTSAGGPGNVAFGGNCPGKIITRDMADGDLIVQKDAFLCAEEDVKWEIALQKKLGSTFFGGEGLILEHLSGSGLVFCHAAGDIVEVDLQAGQVYKVSTAHVVGWEPSVQYDIQAAGGVKTALFGGEGFFVTTLTGPGKVYIQSMTLPQLASALNPFMPQTSSSSGDSGGFGFNI</sequence>
<dbReference type="AlphaFoldDB" id="A0A9E7PNE2"/>
<dbReference type="Proteomes" id="UP001060368">
    <property type="component" value="Chromosome"/>
</dbReference>
<keyword evidence="2" id="KW-1185">Reference proteome</keyword>
<name>A0A9E7PNE2_9EURY</name>
<dbReference type="NCBIfam" id="TIGR00266">
    <property type="entry name" value="TIGR00266 family protein"/>
    <property type="match status" value="1"/>
</dbReference>
<evidence type="ECO:0000313" key="1">
    <source>
        <dbReference type="EMBL" id="UUX91911.1"/>
    </source>
</evidence>
<dbReference type="KEGG" id="mend:L6E24_11160"/>
<dbReference type="InterPro" id="IPR016031">
    <property type="entry name" value="Trp_RNA-bd_attenuator-like_dom"/>
</dbReference>
<dbReference type="GeneID" id="74308267"/>
<dbReference type="Gene3D" id="3.60.160.10">
    <property type="entry name" value="Mitochondrial biogenesis AIM24"/>
    <property type="match status" value="1"/>
</dbReference>
<evidence type="ECO:0000313" key="2">
    <source>
        <dbReference type="Proteomes" id="UP001060368"/>
    </source>
</evidence>
<protein>
    <submittedName>
        <fullName evidence="1">TIGR00266 family protein</fullName>
    </submittedName>
</protein>
<dbReference type="Pfam" id="PF01987">
    <property type="entry name" value="AIM24"/>
    <property type="match status" value="1"/>
</dbReference>
<accession>A0A9E7PNE2</accession>
<reference evidence="1" key="1">
    <citation type="submission" date="2022-04" db="EMBL/GenBank/DDBJ databases">
        <title>Complete genome of Methanoplanus endosymbiosus DSM 3599.</title>
        <authorList>
            <person name="Chen S.-C."/>
            <person name="You Y.-T."/>
            <person name="Zhou Y.-Z."/>
            <person name="Lai M.-C."/>
        </authorList>
    </citation>
    <scope>NUCLEOTIDE SEQUENCE</scope>
    <source>
        <strain evidence="1">DSM 3599</strain>
    </source>
</reference>
<dbReference type="PANTHER" id="PTHR43657:SF1">
    <property type="entry name" value="ALTERED INHERITANCE OF MITOCHONDRIA PROTEIN 24, MITOCHONDRIAL"/>
    <property type="match status" value="1"/>
</dbReference>
<dbReference type="RefSeq" id="WP_257742062.1">
    <property type="nucleotide sequence ID" value="NZ_CP096115.1"/>
</dbReference>
<gene>
    <name evidence="1" type="ORF">L6E24_11160</name>
</gene>
<dbReference type="InterPro" id="IPR002838">
    <property type="entry name" value="AIM24"/>
</dbReference>
<proteinExistence type="predicted"/>
<dbReference type="PANTHER" id="PTHR43657">
    <property type="entry name" value="TRYPTOPHAN RNA-BINDING ATTENUATOR PROTEIN-LIKE PROTEIN"/>
    <property type="match status" value="1"/>
</dbReference>
<dbReference type="SUPFAM" id="SSF51219">
    <property type="entry name" value="TRAP-like"/>
    <property type="match status" value="1"/>
</dbReference>
<dbReference type="InterPro" id="IPR036983">
    <property type="entry name" value="AIM24_sf"/>
</dbReference>
<dbReference type="EMBL" id="CP096115">
    <property type="protein sequence ID" value="UUX91911.1"/>
    <property type="molecule type" value="Genomic_DNA"/>
</dbReference>
<organism evidence="1 2">
    <name type="scientific">Methanoplanus endosymbiosus</name>
    <dbReference type="NCBI Taxonomy" id="33865"/>
    <lineage>
        <taxon>Archaea</taxon>
        <taxon>Methanobacteriati</taxon>
        <taxon>Methanobacteriota</taxon>
        <taxon>Stenosarchaea group</taxon>
        <taxon>Methanomicrobia</taxon>
        <taxon>Methanomicrobiales</taxon>
        <taxon>Methanomicrobiaceae</taxon>
        <taxon>Methanoplanus</taxon>
    </lineage>
</organism>